<dbReference type="GO" id="GO:0000287">
    <property type="term" value="F:magnesium ion binding"/>
    <property type="evidence" value="ECO:0007669"/>
    <property type="project" value="UniProtKB-UniRule"/>
</dbReference>
<dbReference type="NCBIfam" id="TIGR00516">
    <property type="entry name" value="acpS"/>
    <property type="match status" value="1"/>
</dbReference>
<dbReference type="Proteomes" id="UP000295506">
    <property type="component" value="Unassembled WGS sequence"/>
</dbReference>
<evidence type="ECO:0000259" key="9">
    <source>
        <dbReference type="Pfam" id="PF01648"/>
    </source>
</evidence>
<dbReference type="Pfam" id="PF01648">
    <property type="entry name" value="ACPS"/>
    <property type="match status" value="1"/>
</dbReference>
<protein>
    <recommendedName>
        <fullName evidence="8">Holo-[acyl-carrier-protein] synthase</fullName>
        <shortName evidence="8">Holo-ACP synthase</shortName>
        <ecNumber evidence="8">2.7.8.7</ecNumber>
    </recommendedName>
    <alternativeName>
        <fullName evidence="8">4'-phosphopantetheinyl transferase AcpS</fullName>
    </alternativeName>
</protein>
<comment type="subcellular location">
    <subcellularLocation>
        <location evidence="8">Cytoplasm</location>
    </subcellularLocation>
</comment>
<dbReference type="InterPro" id="IPR008278">
    <property type="entry name" value="4-PPantetheinyl_Trfase_dom"/>
</dbReference>
<evidence type="ECO:0000256" key="1">
    <source>
        <dbReference type="ARBA" id="ARBA00022516"/>
    </source>
</evidence>
<comment type="cofactor">
    <cofactor evidence="8">
        <name>Mg(2+)</name>
        <dbReference type="ChEBI" id="CHEBI:18420"/>
    </cofactor>
</comment>
<evidence type="ECO:0000256" key="8">
    <source>
        <dbReference type="HAMAP-Rule" id="MF_00101"/>
    </source>
</evidence>
<feature type="domain" description="4'-phosphopantetheinyl transferase" evidence="9">
    <location>
        <begin position="5"/>
        <end position="102"/>
    </location>
</feature>
<dbReference type="AlphaFoldDB" id="A0A126QQ97"/>
<dbReference type="KEGG" id="dej:AWY79_12620"/>
<keyword evidence="1 8" id="KW-0444">Lipid biosynthesis</keyword>
<dbReference type="GO" id="GO:0005737">
    <property type="term" value="C:cytoplasm"/>
    <property type="evidence" value="ECO:0007669"/>
    <property type="project" value="UniProtKB-SubCell"/>
</dbReference>
<evidence type="ECO:0000256" key="3">
    <source>
        <dbReference type="ARBA" id="ARBA00022723"/>
    </source>
</evidence>
<dbReference type="Proteomes" id="UP000055611">
    <property type="component" value="Chromosome"/>
</dbReference>
<name>A0A126QQ97_9BACT</name>
<accession>A0A126QQ97</accession>
<proteinExistence type="inferred from homology"/>
<dbReference type="Gene3D" id="3.90.470.20">
    <property type="entry name" value="4'-phosphopantetheinyl transferase domain"/>
    <property type="match status" value="1"/>
</dbReference>
<evidence type="ECO:0000313" key="13">
    <source>
        <dbReference type="Proteomes" id="UP000295506"/>
    </source>
</evidence>
<evidence type="ECO:0000313" key="10">
    <source>
        <dbReference type="EMBL" id="AMK11897.1"/>
    </source>
</evidence>
<evidence type="ECO:0000313" key="11">
    <source>
        <dbReference type="EMBL" id="TDT87161.1"/>
    </source>
</evidence>
<dbReference type="RefSeq" id="WP_066804477.1">
    <property type="nucleotide sequence ID" value="NZ_CP014206.1"/>
</dbReference>
<organism evidence="11 13">
    <name type="scientific">Pseudodesulfovibrio indicus</name>
    <dbReference type="NCBI Taxonomy" id="1716143"/>
    <lineage>
        <taxon>Bacteria</taxon>
        <taxon>Pseudomonadati</taxon>
        <taxon>Thermodesulfobacteriota</taxon>
        <taxon>Desulfovibrionia</taxon>
        <taxon>Desulfovibrionales</taxon>
        <taxon>Desulfovibrionaceae</taxon>
    </lineage>
</organism>
<evidence type="ECO:0000256" key="5">
    <source>
        <dbReference type="ARBA" id="ARBA00022842"/>
    </source>
</evidence>
<dbReference type="OrthoDB" id="517356at2"/>
<keyword evidence="12" id="KW-1185">Reference proteome</keyword>
<evidence type="ECO:0000313" key="12">
    <source>
        <dbReference type="Proteomes" id="UP000055611"/>
    </source>
</evidence>
<dbReference type="EMBL" id="SOBK01000009">
    <property type="protein sequence ID" value="TDT87161.1"/>
    <property type="molecule type" value="Genomic_DNA"/>
</dbReference>
<dbReference type="NCBIfam" id="NF011251">
    <property type="entry name" value="PRK14657.1"/>
    <property type="match status" value="1"/>
</dbReference>
<dbReference type="InterPro" id="IPR004568">
    <property type="entry name" value="Ppantetheine-prot_Trfase_dom"/>
</dbReference>
<comment type="function">
    <text evidence="8">Transfers the 4'-phosphopantetheine moiety from coenzyme A to a Ser of acyl-carrier-protein.</text>
</comment>
<dbReference type="EMBL" id="CP014206">
    <property type="protein sequence ID" value="AMK11897.1"/>
    <property type="molecule type" value="Genomic_DNA"/>
</dbReference>
<keyword evidence="5 8" id="KW-0460">Magnesium</keyword>
<gene>
    <name evidence="8 10" type="primary">acpS</name>
    <name evidence="10" type="ORF">AWY79_12620</name>
    <name evidence="11" type="ORF">EDC59_10948</name>
</gene>
<dbReference type="GO" id="GO:0006633">
    <property type="term" value="P:fatty acid biosynthetic process"/>
    <property type="evidence" value="ECO:0007669"/>
    <property type="project" value="UniProtKB-UniRule"/>
</dbReference>
<keyword evidence="8" id="KW-0963">Cytoplasm</keyword>
<dbReference type="InterPro" id="IPR002582">
    <property type="entry name" value="ACPS"/>
</dbReference>
<dbReference type="GO" id="GO:0008897">
    <property type="term" value="F:holo-[acyl-carrier-protein] synthase activity"/>
    <property type="evidence" value="ECO:0007669"/>
    <property type="project" value="UniProtKB-UniRule"/>
</dbReference>
<keyword evidence="4 8" id="KW-0276">Fatty acid metabolism</keyword>
<comment type="catalytic activity">
    <reaction evidence="8">
        <text>apo-[ACP] + CoA = holo-[ACP] + adenosine 3',5'-bisphosphate + H(+)</text>
        <dbReference type="Rhea" id="RHEA:12068"/>
        <dbReference type="Rhea" id="RHEA-COMP:9685"/>
        <dbReference type="Rhea" id="RHEA-COMP:9690"/>
        <dbReference type="ChEBI" id="CHEBI:15378"/>
        <dbReference type="ChEBI" id="CHEBI:29999"/>
        <dbReference type="ChEBI" id="CHEBI:57287"/>
        <dbReference type="ChEBI" id="CHEBI:58343"/>
        <dbReference type="ChEBI" id="CHEBI:64479"/>
        <dbReference type="EC" id="2.7.8.7"/>
    </reaction>
</comment>
<feature type="binding site" evidence="8">
    <location>
        <position position="56"/>
    </location>
    <ligand>
        <name>Mg(2+)</name>
        <dbReference type="ChEBI" id="CHEBI:18420"/>
    </ligand>
</feature>
<sequence>MILGTGIDLTELDRIRDLWNRFGRKFAARVLTERELAQLPEKNPVPRLGALFAAKEAAVKALGTGFAQGIHFKCVEIIHNPNGKPEIYFLGEGLARCEDMGVTGAHVSLTHSRDTAAATVILEG</sequence>
<dbReference type="EC" id="2.7.8.7" evidence="8"/>
<evidence type="ECO:0000256" key="2">
    <source>
        <dbReference type="ARBA" id="ARBA00022679"/>
    </source>
</evidence>
<comment type="similarity">
    <text evidence="8">Belongs to the P-Pant transferase superfamily. AcpS family.</text>
</comment>
<dbReference type="NCBIfam" id="TIGR00556">
    <property type="entry name" value="pantethn_trn"/>
    <property type="match status" value="1"/>
</dbReference>
<reference evidence="10 12" key="1">
    <citation type="journal article" date="2016" name="Front. Microbiol.">
        <title>Genome Sequence of the Piezophilic, Mesophilic Sulfate-Reducing Bacterium Desulfovibrio indicus J2T.</title>
        <authorList>
            <person name="Cao J."/>
            <person name="Maignien L."/>
            <person name="Shao Z."/>
            <person name="Alain K."/>
            <person name="Jebbar M."/>
        </authorList>
    </citation>
    <scope>NUCLEOTIDE SEQUENCE [LARGE SCALE GENOMIC DNA]</scope>
    <source>
        <strain evidence="10 12">J2</strain>
    </source>
</reference>
<keyword evidence="2 8" id="KW-0808">Transferase</keyword>
<feature type="binding site" evidence="8">
    <location>
        <position position="8"/>
    </location>
    <ligand>
        <name>Mg(2+)</name>
        <dbReference type="ChEBI" id="CHEBI:18420"/>
    </ligand>
</feature>
<reference evidence="11 13" key="2">
    <citation type="submission" date="2019-03" db="EMBL/GenBank/DDBJ databases">
        <title>Genomic Encyclopedia of Type Strains, Phase IV (KMG-IV): sequencing the most valuable type-strain genomes for metagenomic binning, comparative biology and taxonomic classification.</title>
        <authorList>
            <person name="Goeker M."/>
        </authorList>
    </citation>
    <scope>NUCLEOTIDE SEQUENCE [LARGE SCALE GENOMIC DNA]</scope>
    <source>
        <strain evidence="11 13">DSM 101483</strain>
    </source>
</reference>
<evidence type="ECO:0000256" key="4">
    <source>
        <dbReference type="ARBA" id="ARBA00022832"/>
    </source>
</evidence>
<dbReference type="InterPro" id="IPR037143">
    <property type="entry name" value="4-PPantetheinyl_Trfase_dom_sf"/>
</dbReference>
<evidence type="ECO:0000256" key="7">
    <source>
        <dbReference type="ARBA" id="ARBA00023160"/>
    </source>
</evidence>
<keyword evidence="3 8" id="KW-0479">Metal-binding</keyword>
<keyword evidence="6 8" id="KW-0443">Lipid metabolism</keyword>
<dbReference type="HAMAP" id="MF_00101">
    <property type="entry name" value="AcpS"/>
    <property type="match status" value="1"/>
</dbReference>
<evidence type="ECO:0000256" key="6">
    <source>
        <dbReference type="ARBA" id="ARBA00023098"/>
    </source>
</evidence>
<keyword evidence="7 8" id="KW-0275">Fatty acid biosynthesis</keyword>
<dbReference type="SUPFAM" id="SSF56214">
    <property type="entry name" value="4'-phosphopantetheinyl transferase"/>
    <property type="match status" value="1"/>
</dbReference>